<keyword evidence="2" id="KW-1185">Reference proteome</keyword>
<name>A0A2A2H9G4_METBR</name>
<accession>A0A2A2H9G4</accession>
<protein>
    <submittedName>
        <fullName evidence="1">Uncharacterized protein</fullName>
    </submittedName>
</protein>
<comment type="caution">
    <text evidence="1">The sequence shown here is derived from an EMBL/GenBank/DDBJ whole genome shotgun (WGS) entry which is preliminary data.</text>
</comment>
<dbReference type="Proteomes" id="UP000217784">
    <property type="component" value="Unassembled WGS sequence"/>
</dbReference>
<proteinExistence type="predicted"/>
<gene>
    <name evidence="1" type="ORF">ASJ80_13550</name>
</gene>
<dbReference type="AlphaFoldDB" id="A0A2A2H9G4"/>
<reference evidence="1 2" key="1">
    <citation type="journal article" date="2017" name="BMC Genomics">
        <title>Genomic analysis of methanogenic archaea reveals a shift towards energy conservation.</title>
        <authorList>
            <person name="Gilmore S.P."/>
            <person name="Henske J.K."/>
            <person name="Sexton J.A."/>
            <person name="Solomon K.V."/>
            <person name="Seppala S."/>
            <person name="Yoo J.I."/>
            <person name="Huyett L.M."/>
            <person name="Pressman A."/>
            <person name="Cogan J.Z."/>
            <person name="Kivenson V."/>
            <person name="Peng X."/>
            <person name="Tan Y."/>
            <person name="Valentine D.L."/>
            <person name="O'Malley M.A."/>
        </authorList>
    </citation>
    <scope>NUCLEOTIDE SEQUENCE [LARGE SCALE GENOMIC DNA]</scope>
    <source>
        <strain evidence="1 2">M.o.H.</strain>
    </source>
</reference>
<dbReference type="RefSeq" id="WP_069584387.1">
    <property type="nucleotide sequence ID" value="NZ_LMVM01000001.1"/>
</dbReference>
<evidence type="ECO:0000313" key="1">
    <source>
        <dbReference type="EMBL" id="PAV05883.1"/>
    </source>
</evidence>
<sequence length="98" mass="11604">MKRKPVKDYNYQKVKRSLIENGQLKQDKNLLEVKDPDLDDITITIPQEEGYRYEIDGKRLGIVKKIRNRTTFEINCGIFPDPEEIFDYGLAKKQMKLK</sequence>
<dbReference type="EMBL" id="LMVM01000001">
    <property type="protein sequence ID" value="PAV05883.1"/>
    <property type="molecule type" value="Genomic_DNA"/>
</dbReference>
<organism evidence="1 2">
    <name type="scientific">Methanobacterium bryantii</name>
    <dbReference type="NCBI Taxonomy" id="2161"/>
    <lineage>
        <taxon>Archaea</taxon>
        <taxon>Methanobacteriati</taxon>
        <taxon>Methanobacteriota</taxon>
        <taxon>Methanomada group</taxon>
        <taxon>Methanobacteria</taxon>
        <taxon>Methanobacteriales</taxon>
        <taxon>Methanobacteriaceae</taxon>
        <taxon>Methanobacterium</taxon>
    </lineage>
</organism>
<evidence type="ECO:0000313" key="2">
    <source>
        <dbReference type="Proteomes" id="UP000217784"/>
    </source>
</evidence>